<sequence>MIVVGKLYKEEAADASTVGKKENITTGDIYSLNSEANSPLTQPVHNVHDTENVEEKTERTFTYSLN</sequence>
<organism evidence="1 2">
    <name type="scientific">Rufibacter radiotolerans</name>
    <dbReference type="NCBI Taxonomy" id="1379910"/>
    <lineage>
        <taxon>Bacteria</taxon>
        <taxon>Pseudomonadati</taxon>
        <taxon>Bacteroidota</taxon>
        <taxon>Cytophagia</taxon>
        <taxon>Cytophagales</taxon>
        <taxon>Hymenobacteraceae</taxon>
        <taxon>Rufibacter</taxon>
    </lineage>
</organism>
<evidence type="ECO:0000313" key="2">
    <source>
        <dbReference type="Proteomes" id="UP000036458"/>
    </source>
</evidence>
<protein>
    <submittedName>
        <fullName evidence="1">Uncharacterized protein</fullName>
    </submittedName>
</protein>
<dbReference type="KEGG" id="ruf:TH63_19350"/>
<gene>
    <name evidence="1" type="ORF">TH63_19350</name>
</gene>
<proteinExistence type="predicted"/>
<dbReference type="Proteomes" id="UP000036458">
    <property type="component" value="Chromosome"/>
</dbReference>
<reference evidence="1 2" key="1">
    <citation type="submission" date="2015-01" db="EMBL/GenBank/DDBJ databases">
        <title>Rufibacter sp./DG31D/ whole genome sequencing.</title>
        <authorList>
            <person name="Kim M.K."/>
            <person name="Srinivasan S."/>
            <person name="Lee J.-J."/>
        </authorList>
    </citation>
    <scope>NUCLEOTIDE SEQUENCE [LARGE SCALE GENOMIC DNA]</scope>
    <source>
        <strain evidence="1 2">DG31D</strain>
    </source>
</reference>
<accession>A0A0H4VTN9</accession>
<keyword evidence="2" id="KW-1185">Reference proteome</keyword>
<dbReference type="PATRIC" id="fig|1379910.4.peg.4218"/>
<dbReference type="AlphaFoldDB" id="A0A0H4VTN9"/>
<evidence type="ECO:0000313" key="1">
    <source>
        <dbReference type="EMBL" id="AKQ47312.1"/>
    </source>
</evidence>
<name>A0A0H4VTN9_9BACT</name>
<dbReference type="EMBL" id="CP010777">
    <property type="protein sequence ID" value="AKQ47312.1"/>
    <property type="molecule type" value="Genomic_DNA"/>
</dbReference>